<dbReference type="SMART" id="SM00174">
    <property type="entry name" value="RHO"/>
    <property type="match status" value="1"/>
</dbReference>
<dbReference type="InterPro" id="IPR003578">
    <property type="entry name" value="Small_GTPase_Rho"/>
</dbReference>
<dbReference type="GO" id="GO:0003924">
    <property type="term" value="F:GTPase activity"/>
    <property type="evidence" value="ECO:0007669"/>
    <property type="project" value="InterPro"/>
</dbReference>
<organism evidence="3 4">
    <name type="scientific">Rhynchophorus ferrugineus</name>
    <name type="common">Red palm weevil</name>
    <name type="synonym">Curculio ferrugineus</name>
    <dbReference type="NCBI Taxonomy" id="354439"/>
    <lineage>
        <taxon>Eukaryota</taxon>
        <taxon>Metazoa</taxon>
        <taxon>Ecdysozoa</taxon>
        <taxon>Arthropoda</taxon>
        <taxon>Hexapoda</taxon>
        <taxon>Insecta</taxon>
        <taxon>Pterygota</taxon>
        <taxon>Neoptera</taxon>
        <taxon>Endopterygota</taxon>
        <taxon>Coleoptera</taxon>
        <taxon>Polyphaga</taxon>
        <taxon>Cucujiformia</taxon>
        <taxon>Curculionidae</taxon>
        <taxon>Dryophthorinae</taxon>
        <taxon>Rhynchophorus</taxon>
    </lineage>
</organism>
<dbReference type="Gene3D" id="3.40.50.300">
    <property type="entry name" value="P-loop containing nucleotide triphosphate hydrolases"/>
    <property type="match status" value="1"/>
</dbReference>
<keyword evidence="1" id="KW-0547">Nucleotide-binding</keyword>
<evidence type="ECO:0000256" key="1">
    <source>
        <dbReference type="ARBA" id="ARBA00022741"/>
    </source>
</evidence>
<sequence length="237" mass="26486">MTPQCNPVLHYTKKPLLPHNNQVVVISSAASKKLQKNERKKRKDTIKCVIVGDKQVGKTSLAVSYSNDSFPNEYVPTGYDIYKVDVLVDDEPVGLEICDTAGEELGASLRRLCYPGTDVIMLCFSVVRPNSFESACKRWAEELTRLGAPVVLVGCQSDLLNDLDVLGNLHRQHQGPVTRARAQELAHRLNATYVVTSAKTCNNLKEAFDEAITAVLKKRKQQRRRKWLKLCCSKGET</sequence>
<dbReference type="InterPro" id="IPR027417">
    <property type="entry name" value="P-loop_NTPase"/>
</dbReference>
<evidence type="ECO:0000313" key="4">
    <source>
        <dbReference type="Proteomes" id="UP000625711"/>
    </source>
</evidence>
<proteinExistence type="predicted"/>
<dbReference type="GO" id="GO:0035099">
    <property type="term" value="P:hemocyte migration"/>
    <property type="evidence" value="ECO:0007669"/>
    <property type="project" value="UniProtKB-ARBA"/>
</dbReference>
<name>A0A834I9E0_RHYFE</name>
<dbReference type="EMBL" id="JAACXV010014208">
    <property type="protein sequence ID" value="KAF7269592.1"/>
    <property type="molecule type" value="Genomic_DNA"/>
</dbReference>
<dbReference type="GO" id="GO:0005525">
    <property type="term" value="F:GTP binding"/>
    <property type="evidence" value="ECO:0007669"/>
    <property type="project" value="UniProtKB-KW"/>
</dbReference>
<dbReference type="GO" id="GO:0022412">
    <property type="term" value="P:cellular process involved in reproduction in multicellular organism"/>
    <property type="evidence" value="ECO:0007669"/>
    <property type="project" value="UniProtKB-ARBA"/>
</dbReference>
<comment type="caution">
    <text evidence="3">The sequence shown here is derived from an EMBL/GenBank/DDBJ whole genome shotgun (WGS) entry which is preliminary data.</text>
</comment>
<dbReference type="PANTHER" id="PTHR24072">
    <property type="entry name" value="RHO FAMILY GTPASE"/>
    <property type="match status" value="1"/>
</dbReference>
<dbReference type="GO" id="GO:0003006">
    <property type="term" value="P:developmental process involved in reproduction"/>
    <property type="evidence" value="ECO:0007669"/>
    <property type="project" value="UniProtKB-ARBA"/>
</dbReference>
<dbReference type="OrthoDB" id="8830751at2759"/>
<dbReference type="SMART" id="SM00173">
    <property type="entry name" value="RAS"/>
    <property type="match status" value="1"/>
</dbReference>
<dbReference type="PROSITE" id="PS51419">
    <property type="entry name" value="RAB"/>
    <property type="match status" value="1"/>
</dbReference>
<dbReference type="Proteomes" id="UP000625711">
    <property type="component" value="Unassembled WGS sequence"/>
</dbReference>
<evidence type="ECO:0000256" key="2">
    <source>
        <dbReference type="ARBA" id="ARBA00023134"/>
    </source>
</evidence>
<dbReference type="InterPro" id="IPR005225">
    <property type="entry name" value="Small_GTP-bd"/>
</dbReference>
<protein>
    <submittedName>
        <fullName evidence="3">Uncharacterized protein</fullName>
    </submittedName>
</protein>
<dbReference type="Pfam" id="PF00071">
    <property type="entry name" value="Ras"/>
    <property type="match status" value="1"/>
</dbReference>
<dbReference type="InterPro" id="IPR001806">
    <property type="entry name" value="Small_GTPase"/>
</dbReference>
<dbReference type="GO" id="GO:0001667">
    <property type="term" value="P:ameboidal-type cell migration"/>
    <property type="evidence" value="ECO:0007669"/>
    <property type="project" value="UniProtKB-ARBA"/>
</dbReference>
<dbReference type="SUPFAM" id="SSF52540">
    <property type="entry name" value="P-loop containing nucleoside triphosphate hydrolases"/>
    <property type="match status" value="1"/>
</dbReference>
<keyword evidence="4" id="KW-1185">Reference proteome</keyword>
<accession>A0A834I9E0</accession>
<dbReference type="PROSITE" id="PS51420">
    <property type="entry name" value="RHO"/>
    <property type="match status" value="1"/>
</dbReference>
<dbReference type="GO" id="GO:0007264">
    <property type="term" value="P:small GTPase-mediated signal transduction"/>
    <property type="evidence" value="ECO:0007669"/>
    <property type="project" value="InterPro"/>
</dbReference>
<dbReference type="NCBIfam" id="TIGR00231">
    <property type="entry name" value="small_GTP"/>
    <property type="match status" value="1"/>
</dbReference>
<gene>
    <name evidence="3" type="ORF">GWI33_017369</name>
</gene>
<dbReference type="GO" id="GO:0035006">
    <property type="term" value="P:melanization defense response"/>
    <property type="evidence" value="ECO:0007669"/>
    <property type="project" value="UniProtKB-ARBA"/>
</dbReference>
<evidence type="ECO:0000313" key="3">
    <source>
        <dbReference type="EMBL" id="KAF7269592.1"/>
    </source>
</evidence>
<keyword evidence="2" id="KW-0342">GTP-binding</keyword>
<dbReference type="PRINTS" id="PR00449">
    <property type="entry name" value="RASTRNSFRMNG"/>
</dbReference>
<reference evidence="3" key="1">
    <citation type="submission" date="2020-08" db="EMBL/GenBank/DDBJ databases">
        <title>Genome sequencing and assembly of the red palm weevil Rhynchophorus ferrugineus.</title>
        <authorList>
            <person name="Dias G.B."/>
            <person name="Bergman C.M."/>
            <person name="Manee M."/>
        </authorList>
    </citation>
    <scope>NUCLEOTIDE SEQUENCE</scope>
    <source>
        <strain evidence="3">AA-2017</strain>
        <tissue evidence="3">Whole larva</tissue>
    </source>
</reference>
<dbReference type="AlphaFoldDB" id="A0A834I9E0"/>
<dbReference type="SMART" id="SM00175">
    <property type="entry name" value="RAB"/>
    <property type="match status" value="1"/>
</dbReference>
<dbReference type="PROSITE" id="PS51421">
    <property type="entry name" value="RAS"/>
    <property type="match status" value="1"/>
</dbReference>